<protein>
    <submittedName>
        <fullName evidence="1">Uncharacterized protein</fullName>
    </submittedName>
</protein>
<keyword evidence="2" id="KW-1185">Reference proteome</keyword>
<name>A0A8J8NRX7_HALGN</name>
<dbReference type="AlphaFoldDB" id="A0A8J8NRX7"/>
<organism evidence="1 2">
    <name type="scientific">Halteria grandinella</name>
    <dbReference type="NCBI Taxonomy" id="5974"/>
    <lineage>
        <taxon>Eukaryota</taxon>
        <taxon>Sar</taxon>
        <taxon>Alveolata</taxon>
        <taxon>Ciliophora</taxon>
        <taxon>Intramacronucleata</taxon>
        <taxon>Spirotrichea</taxon>
        <taxon>Stichotrichia</taxon>
        <taxon>Sporadotrichida</taxon>
        <taxon>Halteriidae</taxon>
        <taxon>Halteria</taxon>
    </lineage>
</organism>
<comment type="caution">
    <text evidence="1">The sequence shown here is derived from an EMBL/GenBank/DDBJ whole genome shotgun (WGS) entry which is preliminary data.</text>
</comment>
<evidence type="ECO:0000313" key="2">
    <source>
        <dbReference type="Proteomes" id="UP000785679"/>
    </source>
</evidence>
<proteinExistence type="predicted"/>
<accession>A0A8J8NRX7</accession>
<reference evidence="1" key="1">
    <citation type="submission" date="2019-06" db="EMBL/GenBank/DDBJ databases">
        <authorList>
            <person name="Zheng W."/>
        </authorList>
    </citation>
    <scope>NUCLEOTIDE SEQUENCE</scope>
    <source>
        <strain evidence="1">QDHG01</strain>
    </source>
</reference>
<dbReference type="Proteomes" id="UP000785679">
    <property type="component" value="Unassembled WGS sequence"/>
</dbReference>
<evidence type="ECO:0000313" key="1">
    <source>
        <dbReference type="EMBL" id="TNV79061.1"/>
    </source>
</evidence>
<gene>
    <name evidence="1" type="ORF">FGO68_gene15578</name>
</gene>
<sequence length="185" mass="22014">MRNISSGPLTQMIHKVLFPQLSICTFHSTIKCLKHRFPLIPCSVGLRKLVAYQAFSKYSLQSQNIRRDDSKKNWLHNINQWEFLEYLKIQEYPMKIMQKQKMKSDQKVILKKSIMNWSSKSDKEGGLQMKARMIHCQQLLQMILYQRCLSEMCLSVKAQWNYDKIIELSKRVEELEKDKQNRSVV</sequence>
<dbReference type="EMBL" id="RRYP01009449">
    <property type="protein sequence ID" value="TNV79061.1"/>
    <property type="molecule type" value="Genomic_DNA"/>
</dbReference>